<sequence length="301" mass="33911">MNIKRLQTFVTAAEEQSLSKAANMLGLTQPAATKQIQALEKDLGTKLFQRQSFQLTTEGKRALTDAKSILEHWYTLTEHLHPSDKWRTPFRLGASSIPGTYLLPRVCRELQDNHPQLQLRIEVGSSEQMVDQLLEGELDVAVLGWRPESEVLHISPIWHERVACIAPPDTTTQEPFNFETLKTLPFVRRDEKSGTMKAASRGLNAWGGSVNELHTVAVVPSTEAAISFVEAGVGATFVSETAYYDNQDRNISLCGFLPERRTFYIATCQHKEKHPAAAELFHMQKRGELSPRVQLFRHNFS</sequence>
<accession>A0A2P8HYK2</accession>
<dbReference type="AlphaFoldDB" id="A0A2P8HYK2"/>
<dbReference type="PANTHER" id="PTHR30126:SF64">
    <property type="entry name" value="HTH-TYPE TRANSCRIPTIONAL REGULATOR CITR"/>
    <property type="match status" value="1"/>
</dbReference>
<dbReference type="PANTHER" id="PTHR30126">
    <property type="entry name" value="HTH-TYPE TRANSCRIPTIONAL REGULATOR"/>
    <property type="match status" value="1"/>
</dbReference>
<dbReference type="RefSeq" id="WP_106587388.1">
    <property type="nucleotide sequence ID" value="NZ_PYAV01000001.1"/>
</dbReference>
<dbReference type="PRINTS" id="PR00039">
    <property type="entry name" value="HTHLYSR"/>
</dbReference>
<keyword evidence="2" id="KW-0805">Transcription regulation</keyword>
<keyword evidence="4" id="KW-0804">Transcription</keyword>
<dbReference type="SUPFAM" id="SSF46785">
    <property type="entry name" value="Winged helix' DNA-binding domain"/>
    <property type="match status" value="1"/>
</dbReference>
<dbReference type="Pfam" id="PF03466">
    <property type="entry name" value="LysR_substrate"/>
    <property type="match status" value="1"/>
</dbReference>
<dbReference type="SUPFAM" id="SSF53850">
    <property type="entry name" value="Periplasmic binding protein-like II"/>
    <property type="match status" value="1"/>
</dbReference>
<keyword evidence="3" id="KW-0238">DNA-binding</keyword>
<evidence type="ECO:0000256" key="4">
    <source>
        <dbReference type="ARBA" id="ARBA00023163"/>
    </source>
</evidence>
<comment type="caution">
    <text evidence="6">The sequence shown here is derived from an EMBL/GenBank/DDBJ whole genome shotgun (WGS) entry which is preliminary data.</text>
</comment>
<evidence type="ECO:0000313" key="6">
    <source>
        <dbReference type="EMBL" id="PSL51318.1"/>
    </source>
</evidence>
<dbReference type="Pfam" id="PF00126">
    <property type="entry name" value="HTH_1"/>
    <property type="match status" value="1"/>
</dbReference>
<evidence type="ECO:0000256" key="2">
    <source>
        <dbReference type="ARBA" id="ARBA00023015"/>
    </source>
</evidence>
<keyword evidence="7" id="KW-1185">Reference proteome</keyword>
<evidence type="ECO:0000256" key="1">
    <source>
        <dbReference type="ARBA" id="ARBA00009437"/>
    </source>
</evidence>
<organism evidence="6 7">
    <name type="scientific">Salsuginibacillus halophilus</name>
    <dbReference type="NCBI Taxonomy" id="517424"/>
    <lineage>
        <taxon>Bacteria</taxon>
        <taxon>Bacillati</taxon>
        <taxon>Bacillota</taxon>
        <taxon>Bacilli</taxon>
        <taxon>Bacillales</taxon>
        <taxon>Bacillaceae</taxon>
        <taxon>Salsuginibacillus</taxon>
    </lineage>
</organism>
<dbReference type="Proteomes" id="UP000242310">
    <property type="component" value="Unassembled WGS sequence"/>
</dbReference>
<dbReference type="PROSITE" id="PS50931">
    <property type="entry name" value="HTH_LYSR"/>
    <property type="match status" value="1"/>
</dbReference>
<dbReference type="GO" id="GO:0000976">
    <property type="term" value="F:transcription cis-regulatory region binding"/>
    <property type="evidence" value="ECO:0007669"/>
    <property type="project" value="TreeGrafter"/>
</dbReference>
<protein>
    <submittedName>
        <fullName evidence="6">LysR family transcriptional regulator</fullName>
    </submittedName>
</protein>
<gene>
    <name evidence="6" type="ORF">B0H94_101232</name>
</gene>
<dbReference type="OrthoDB" id="63123at2"/>
<dbReference type="InterPro" id="IPR000847">
    <property type="entry name" value="LysR_HTH_N"/>
</dbReference>
<dbReference type="Gene3D" id="3.40.190.10">
    <property type="entry name" value="Periplasmic binding protein-like II"/>
    <property type="match status" value="2"/>
</dbReference>
<feature type="domain" description="HTH lysR-type" evidence="5">
    <location>
        <begin position="1"/>
        <end position="56"/>
    </location>
</feature>
<dbReference type="InterPro" id="IPR036390">
    <property type="entry name" value="WH_DNA-bd_sf"/>
</dbReference>
<dbReference type="EMBL" id="PYAV01000001">
    <property type="protein sequence ID" value="PSL51318.1"/>
    <property type="molecule type" value="Genomic_DNA"/>
</dbReference>
<dbReference type="InterPro" id="IPR036388">
    <property type="entry name" value="WH-like_DNA-bd_sf"/>
</dbReference>
<evidence type="ECO:0000259" key="5">
    <source>
        <dbReference type="PROSITE" id="PS50931"/>
    </source>
</evidence>
<dbReference type="InterPro" id="IPR005119">
    <property type="entry name" value="LysR_subst-bd"/>
</dbReference>
<dbReference type="GO" id="GO:0003700">
    <property type="term" value="F:DNA-binding transcription factor activity"/>
    <property type="evidence" value="ECO:0007669"/>
    <property type="project" value="InterPro"/>
</dbReference>
<reference evidence="6 7" key="1">
    <citation type="submission" date="2018-03" db="EMBL/GenBank/DDBJ databases">
        <title>Genomic Encyclopedia of Type Strains, Phase III (KMG-III): the genomes of soil and plant-associated and newly described type strains.</title>
        <authorList>
            <person name="Whitman W."/>
        </authorList>
    </citation>
    <scope>NUCLEOTIDE SEQUENCE [LARGE SCALE GENOMIC DNA]</scope>
    <source>
        <strain evidence="6 7">CGMCC 1.07653</strain>
    </source>
</reference>
<evidence type="ECO:0000256" key="3">
    <source>
        <dbReference type="ARBA" id="ARBA00023125"/>
    </source>
</evidence>
<dbReference type="Gene3D" id="1.10.10.10">
    <property type="entry name" value="Winged helix-like DNA-binding domain superfamily/Winged helix DNA-binding domain"/>
    <property type="match status" value="1"/>
</dbReference>
<name>A0A2P8HYK2_9BACI</name>
<evidence type="ECO:0000313" key="7">
    <source>
        <dbReference type="Proteomes" id="UP000242310"/>
    </source>
</evidence>
<comment type="similarity">
    <text evidence="1">Belongs to the LysR transcriptional regulatory family.</text>
</comment>
<proteinExistence type="inferred from homology"/>
<dbReference type="FunFam" id="1.10.10.10:FF:000001">
    <property type="entry name" value="LysR family transcriptional regulator"/>
    <property type="match status" value="1"/>
</dbReference>